<dbReference type="RefSeq" id="WP_008063582.1">
    <property type="nucleotide sequence ID" value="NZ_AFHG01000057.1"/>
</dbReference>
<dbReference type="Proteomes" id="UP000005019">
    <property type="component" value="Unassembled WGS sequence"/>
</dbReference>
<dbReference type="eggNOG" id="COG1366">
    <property type="taxonomic scope" value="Bacteria"/>
</dbReference>
<dbReference type="OrthoDB" id="129622at2"/>
<dbReference type="InterPro" id="IPR002645">
    <property type="entry name" value="STAS_dom"/>
</dbReference>
<dbReference type="AlphaFoldDB" id="F5RGI7"/>
<dbReference type="STRING" id="1000565.METUNv1_03284"/>
<dbReference type="InterPro" id="IPR036513">
    <property type="entry name" value="STAS_dom_sf"/>
</dbReference>
<gene>
    <name evidence="4" type="ORF">METUNv1_03284</name>
</gene>
<dbReference type="CDD" id="cd07043">
    <property type="entry name" value="STAS_anti-anti-sigma_factors"/>
    <property type="match status" value="1"/>
</dbReference>
<sequence length="113" mass="12024">MKMDSQPLDGGITLIRLDGRLDIEGAEALDQPFTYATSTHPARIAVDLSAVSFLASIGIRTLLSAARGQAARGGKLVMFGAQPMVQRVLKTAGVDQLLTLCDDLEAARRALQD</sequence>
<dbReference type="Pfam" id="PF01740">
    <property type="entry name" value="STAS"/>
    <property type="match status" value="1"/>
</dbReference>
<organism evidence="4 5">
    <name type="scientific">Methyloversatilis universalis (strain ATCC BAA-1314 / DSM 25237 / JCM 13912 / CCUG 52030 / FAM5)</name>
    <dbReference type="NCBI Taxonomy" id="1000565"/>
    <lineage>
        <taxon>Bacteria</taxon>
        <taxon>Pseudomonadati</taxon>
        <taxon>Pseudomonadota</taxon>
        <taxon>Betaproteobacteria</taxon>
        <taxon>Nitrosomonadales</taxon>
        <taxon>Sterolibacteriaceae</taxon>
        <taxon>Methyloversatilis</taxon>
    </lineage>
</organism>
<comment type="similarity">
    <text evidence="1 2">Belongs to the anti-sigma-factor antagonist family.</text>
</comment>
<reference evidence="4 5" key="1">
    <citation type="journal article" date="2011" name="J. Bacteriol.">
        <title>Genome sequence of Methyloversatilis universalis FAM5T, a methylotrophic representative of the order Rhodocyclales.</title>
        <authorList>
            <person name="Kittichotirat W."/>
            <person name="Good N.M."/>
            <person name="Hall R."/>
            <person name="Bringel F."/>
            <person name="Lajus A."/>
            <person name="Medigue C."/>
            <person name="Smalley N.E."/>
            <person name="Beck D."/>
            <person name="Bumgarner R."/>
            <person name="Vuilleumier S."/>
            <person name="Kalyuzhnaya M.G."/>
        </authorList>
    </citation>
    <scope>NUCLEOTIDE SEQUENCE [LARGE SCALE GENOMIC DNA]</scope>
    <source>
        <strain evidence="5">ATCC BAA-1314 / JCM 13912 / FAM5</strain>
    </source>
</reference>
<dbReference type="Gene3D" id="3.30.750.24">
    <property type="entry name" value="STAS domain"/>
    <property type="match status" value="1"/>
</dbReference>
<accession>F5RGI7</accession>
<dbReference type="NCBIfam" id="TIGR00377">
    <property type="entry name" value="ant_ant_sig"/>
    <property type="match status" value="1"/>
</dbReference>
<dbReference type="PANTHER" id="PTHR33495:SF2">
    <property type="entry name" value="ANTI-SIGMA FACTOR ANTAGONIST TM_1081-RELATED"/>
    <property type="match status" value="1"/>
</dbReference>
<dbReference type="EMBL" id="AFHG01000057">
    <property type="protein sequence ID" value="EGK70379.1"/>
    <property type="molecule type" value="Genomic_DNA"/>
</dbReference>
<evidence type="ECO:0000259" key="3">
    <source>
        <dbReference type="PROSITE" id="PS50801"/>
    </source>
</evidence>
<keyword evidence="5" id="KW-1185">Reference proteome</keyword>
<dbReference type="SUPFAM" id="SSF52091">
    <property type="entry name" value="SpoIIaa-like"/>
    <property type="match status" value="1"/>
</dbReference>
<evidence type="ECO:0000313" key="5">
    <source>
        <dbReference type="Proteomes" id="UP000005019"/>
    </source>
</evidence>
<proteinExistence type="inferred from homology"/>
<comment type="caution">
    <text evidence="4">The sequence shown here is derived from an EMBL/GenBank/DDBJ whole genome shotgun (WGS) entry which is preliminary data.</text>
</comment>
<evidence type="ECO:0000256" key="2">
    <source>
        <dbReference type="RuleBase" id="RU003749"/>
    </source>
</evidence>
<feature type="domain" description="STAS" evidence="3">
    <location>
        <begin position="11"/>
        <end position="113"/>
    </location>
</feature>
<dbReference type="PANTHER" id="PTHR33495">
    <property type="entry name" value="ANTI-SIGMA FACTOR ANTAGONIST TM_1081-RELATED-RELATED"/>
    <property type="match status" value="1"/>
</dbReference>
<dbReference type="PROSITE" id="PS50801">
    <property type="entry name" value="STAS"/>
    <property type="match status" value="1"/>
</dbReference>
<name>F5RGI7_METUF</name>
<dbReference type="GO" id="GO:0043856">
    <property type="term" value="F:anti-sigma factor antagonist activity"/>
    <property type="evidence" value="ECO:0007669"/>
    <property type="project" value="InterPro"/>
</dbReference>
<dbReference type="InterPro" id="IPR003658">
    <property type="entry name" value="Anti-sigma_ant"/>
</dbReference>
<protein>
    <recommendedName>
        <fullName evidence="2">Anti-sigma factor antagonist</fullName>
    </recommendedName>
</protein>
<evidence type="ECO:0000256" key="1">
    <source>
        <dbReference type="ARBA" id="ARBA00009013"/>
    </source>
</evidence>
<evidence type="ECO:0000313" key="4">
    <source>
        <dbReference type="EMBL" id="EGK70379.1"/>
    </source>
</evidence>